<dbReference type="InterPro" id="IPR033186">
    <property type="entry name" value="HerA_C"/>
</dbReference>
<proteinExistence type="predicted"/>
<dbReference type="PANTHER" id="PTHR38467">
    <property type="match status" value="1"/>
</dbReference>
<reference evidence="3 4" key="1">
    <citation type="submission" date="2017-11" db="EMBL/GenBank/DDBJ databases">
        <title>Genome sequence of Entomoplasma luminosum PIMN-1 (ATCC 49195).</title>
        <authorList>
            <person name="Lo W.-S."/>
            <person name="Gasparich G.E."/>
            <person name="Kuo C.-H."/>
        </authorList>
    </citation>
    <scope>NUCLEOTIDE SEQUENCE [LARGE SCALE GENOMIC DNA]</scope>
    <source>
        <strain evidence="3 4">PIMN-1</strain>
    </source>
</reference>
<feature type="domain" description="Helicase HerA-like C-terminal" evidence="2">
    <location>
        <begin position="742"/>
        <end position="828"/>
    </location>
</feature>
<dbReference type="SUPFAM" id="SSF52540">
    <property type="entry name" value="P-loop containing nucleoside triphosphate hydrolases"/>
    <property type="match status" value="1"/>
</dbReference>
<feature type="transmembrane region" description="Helical" evidence="1">
    <location>
        <begin position="25"/>
        <end position="46"/>
    </location>
</feature>
<keyword evidence="1" id="KW-0472">Membrane</keyword>
<evidence type="ECO:0000259" key="2">
    <source>
        <dbReference type="Pfam" id="PF05872"/>
    </source>
</evidence>
<dbReference type="PANTHER" id="PTHR38467:SF1">
    <property type="entry name" value="CONJUGATIVE TRANSFER: ASSEMBLY"/>
    <property type="match status" value="1"/>
</dbReference>
<dbReference type="Proteomes" id="UP000232063">
    <property type="component" value="Chromosome"/>
</dbReference>
<sequence length="918" mass="105648">MSIRNSYIPKKLDNRLKLSKNKSWFTVYDLIWLFVAGVIAIIVGITLSIAGIPVQVLTGLIVFALGFILILPTKVGRELRVYQVIYKSFKFNSEIKKFKFNTVNDTRNLVAFDSIVGDENESPKFVATKTASKNKSFLATAVKVSGFDLFRFSQEEQDLLMGNLQKLFLRIELNVSLVKINRPLELKSNKKFFENKIIEVNENLKWNKHEKKSRIKQLKSYINLHDSEDSFISSNNTDREFYFVLYSTNKQKLYKEVAQLKHECSTVGFKSEHIEAFELVNVYLSLINPYQKKYSKEYIMEHKDKLDDILSFNNLKQSGKYLSVFSESQNEEEKFKYYINVTNIKEYPAYPTRSWLAPLVFSPSNFVMNINEIKNEGISQKISQQIQVLRANTQTHSNKDLIGKAKLEKESEILWQLVEDLSSGNEKIKRVNTYIYSYDTNLKQLNDYKQIFFKQLKNNKILIDDMSFLQLTAFSGALLKPTDEYGNKYGVHIPATALAESFPFLSSNLRDETGTPIGLNELGEPVLLDIFIKDDNRMNHNGFFVANSGGGKTTALKVLMTGELAKGNKIRAIDPENEYASIAHYFGGLVIDAGTGREGRINPLQPQIQLIDNDKDTLSRKEILQYHIEFFETWLKTLFSDRKNINEMAPMISFALGELYQTPKYVKTKKITEKKVEWYPTFNNLIDFIKSQIKSKNPKFQAEIYDDCVTLLEQNFQETGKYAELYNGPSVITPKATKDIIVYNIQSLLEKAPNLIQAQLMLITSIIQNEVKLNNLMTDKKMFVLIDEAHLLLDEKNMMALDFIYQLVKRIRKRAGSVFLATQNLEDFYSTPEIAKKTKAILNNSIYVFIGKTLPQNIETVETMYRSIGGLTESQRDFLLGAKRGEFILRVGSYETHNIKFNISQELENVIQAKVEFN</sequence>
<keyword evidence="4" id="KW-1185">Reference proteome</keyword>
<dbReference type="Pfam" id="PF05872">
    <property type="entry name" value="HerA_C"/>
    <property type="match status" value="1"/>
</dbReference>
<protein>
    <submittedName>
        <fullName evidence="3">Transfer complex protein TrsE</fullName>
    </submittedName>
</protein>
<evidence type="ECO:0000313" key="3">
    <source>
        <dbReference type="EMBL" id="ATZ17239.1"/>
    </source>
</evidence>
<dbReference type="Gene3D" id="1.10.8.730">
    <property type="match status" value="1"/>
</dbReference>
<accession>A0A2K8NTW9</accession>
<dbReference type="OrthoDB" id="9804380at2"/>
<name>A0A2K8NTW9_9MOLU</name>
<dbReference type="CDD" id="cd01127">
    <property type="entry name" value="TrwB_TraG_TraD_VirD4"/>
    <property type="match status" value="1"/>
</dbReference>
<evidence type="ECO:0000256" key="1">
    <source>
        <dbReference type="SAM" id="Phobius"/>
    </source>
</evidence>
<dbReference type="Gene3D" id="3.40.50.300">
    <property type="entry name" value="P-loop containing nucleotide triphosphate hydrolases"/>
    <property type="match status" value="1"/>
</dbReference>
<gene>
    <name evidence="3" type="ORF">ELUMI_v1c05150</name>
</gene>
<dbReference type="KEGG" id="elj:ELUMI_v1c05150"/>
<keyword evidence="1" id="KW-1133">Transmembrane helix</keyword>
<dbReference type="EMBL" id="CP024963">
    <property type="protein sequence ID" value="ATZ17239.1"/>
    <property type="molecule type" value="Genomic_DNA"/>
</dbReference>
<organism evidence="3 4">
    <name type="scientific">Williamsoniiplasma luminosum</name>
    <dbReference type="NCBI Taxonomy" id="214888"/>
    <lineage>
        <taxon>Bacteria</taxon>
        <taxon>Bacillati</taxon>
        <taxon>Mycoplasmatota</taxon>
        <taxon>Mollicutes</taxon>
        <taxon>Entomoplasmatales</taxon>
        <taxon>Williamsoniiplasma</taxon>
    </lineage>
</organism>
<dbReference type="InterPro" id="IPR027417">
    <property type="entry name" value="P-loop_NTPase"/>
</dbReference>
<feature type="transmembrane region" description="Helical" evidence="1">
    <location>
        <begin position="52"/>
        <end position="71"/>
    </location>
</feature>
<dbReference type="RefSeq" id="WP_025734665.1">
    <property type="nucleotide sequence ID" value="NZ_CP024963.1"/>
</dbReference>
<dbReference type="AlphaFoldDB" id="A0A2K8NTW9"/>
<keyword evidence="1" id="KW-0812">Transmembrane</keyword>
<dbReference type="NCBIfam" id="NF045975">
    <property type="entry name" value="VirB4_plasma"/>
    <property type="match status" value="1"/>
</dbReference>
<dbReference type="InterPro" id="IPR053155">
    <property type="entry name" value="F-pilin_assembly_TraC"/>
</dbReference>
<evidence type="ECO:0000313" key="4">
    <source>
        <dbReference type="Proteomes" id="UP000232063"/>
    </source>
</evidence>